<dbReference type="InterPro" id="IPR050824">
    <property type="entry name" value="Thiol_disulfide_DsbA"/>
</dbReference>
<proteinExistence type="inferred from homology"/>
<keyword evidence="4" id="KW-0732">Signal</keyword>
<protein>
    <recommendedName>
        <fullName evidence="3">Thiol:disulfide interchange protein DsbA</fullName>
    </recommendedName>
</protein>
<dbReference type="InterPro" id="IPR017937">
    <property type="entry name" value="Thioredoxin_CS"/>
</dbReference>
<organism evidence="8">
    <name type="scientific">Cyprideis torosa</name>
    <dbReference type="NCBI Taxonomy" id="163714"/>
    <lineage>
        <taxon>Eukaryota</taxon>
        <taxon>Metazoa</taxon>
        <taxon>Ecdysozoa</taxon>
        <taxon>Arthropoda</taxon>
        <taxon>Crustacea</taxon>
        <taxon>Oligostraca</taxon>
        <taxon>Ostracoda</taxon>
        <taxon>Podocopa</taxon>
        <taxon>Podocopida</taxon>
        <taxon>Cytherocopina</taxon>
        <taxon>Cytheroidea</taxon>
        <taxon>Cytherideidae</taxon>
        <taxon>Cyprideis</taxon>
    </lineage>
</organism>
<dbReference type="PANTHER" id="PTHR35891:SF2">
    <property type="entry name" value="THIOL:DISULFIDE INTERCHANGE PROTEIN DSBA"/>
    <property type="match status" value="1"/>
</dbReference>
<dbReference type="InterPro" id="IPR001853">
    <property type="entry name" value="DSBA-like_thioredoxin_dom"/>
</dbReference>
<dbReference type="InterPro" id="IPR036249">
    <property type="entry name" value="Thioredoxin-like_sf"/>
</dbReference>
<dbReference type="AlphaFoldDB" id="A0A7R8ZW52"/>
<keyword evidence="6" id="KW-1015">Disulfide bond</keyword>
<dbReference type="SUPFAM" id="SSF52833">
    <property type="entry name" value="Thioredoxin-like"/>
    <property type="match status" value="1"/>
</dbReference>
<evidence type="ECO:0000256" key="4">
    <source>
        <dbReference type="ARBA" id="ARBA00022729"/>
    </source>
</evidence>
<evidence type="ECO:0000256" key="2">
    <source>
        <dbReference type="ARBA" id="ARBA00005791"/>
    </source>
</evidence>
<dbReference type="PANTHER" id="PTHR35891">
    <property type="entry name" value="THIOL:DISULFIDE INTERCHANGE PROTEIN DSBA"/>
    <property type="match status" value="1"/>
</dbReference>
<dbReference type="Pfam" id="PF01323">
    <property type="entry name" value="DSBA"/>
    <property type="match status" value="1"/>
</dbReference>
<keyword evidence="5" id="KW-0574">Periplasm</keyword>
<gene>
    <name evidence="8" type="ORF">CTOB1V02_LOCUS16550</name>
</gene>
<dbReference type="Gene3D" id="3.40.30.10">
    <property type="entry name" value="Glutaredoxin"/>
    <property type="match status" value="1"/>
</dbReference>
<sequence>MNPASRIYRLAIGLLMLLPLLVSAQSSAATFEENVHYSRLANPVPVSTPAGKVEVAEMFWYGCPHCFRLEPFIKTWKDSAPDDVEIVRIPGVLNPSWGVHARAYYAAEAMGVTDQLHEKIFVAIHEQGRRLNTEDAIVRFVTSQGVDGEAFKAAMNSMAASTKVARAEELGKLYELTGVPALIVGGKYRVLSSGVRSYDEMFNVVDFLAEKIRNN</sequence>
<dbReference type="InterPro" id="IPR013766">
    <property type="entry name" value="Thioredoxin_domain"/>
</dbReference>
<feature type="non-terminal residue" evidence="8">
    <location>
        <position position="215"/>
    </location>
</feature>
<dbReference type="InterPro" id="IPR023205">
    <property type="entry name" value="DsbA/DsbL"/>
</dbReference>
<comment type="subcellular location">
    <subcellularLocation>
        <location evidence="1">Periplasm</location>
    </subcellularLocation>
</comment>
<dbReference type="CDD" id="cd03019">
    <property type="entry name" value="DsbA_DsbA"/>
    <property type="match status" value="1"/>
</dbReference>
<evidence type="ECO:0000256" key="5">
    <source>
        <dbReference type="ARBA" id="ARBA00022764"/>
    </source>
</evidence>
<evidence type="ECO:0000313" key="8">
    <source>
        <dbReference type="EMBL" id="CAD7238735.1"/>
    </source>
</evidence>
<dbReference type="EMBL" id="OB707491">
    <property type="protein sequence ID" value="CAD7238735.1"/>
    <property type="molecule type" value="Genomic_DNA"/>
</dbReference>
<dbReference type="OrthoDB" id="10056784at2759"/>
<reference evidence="8" key="1">
    <citation type="submission" date="2020-11" db="EMBL/GenBank/DDBJ databases">
        <authorList>
            <person name="Tran Van P."/>
        </authorList>
    </citation>
    <scope>NUCLEOTIDE SEQUENCE</scope>
</reference>
<evidence type="ECO:0000256" key="1">
    <source>
        <dbReference type="ARBA" id="ARBA00004418"/>
    </source>
</evidence>
<dbReference type="GO" id="GO:0016491">
    <property type="term" value="F:oxidoreductase activity"/>
    <property type="evidence" value="ECO:0007669"/>
    <property type="project" value="InterPro"/>
</dbReference>
<evidence type="ECO:0000256" key="3">
    <source>
        <dbReference type="ARBA" id="ARBA00013831"/>
    </source>
</evidence>
<dbReference type="PROSITE" id="PS51352">
    <property type="entry name" value="THIOREDOXIN_2"/>
    <property type="match status" value="1"/>
</dbReference>
<evidence type="ECO:0000256" key="7">
    <source>
        <dbReference type="ARBA" id="ARBA00023284"/>
    </source>
</evidence>
<name>A0A7R8ZW52_9CRUS</name>
<dbReference type="PIRSF" id="PIRSF001488">
    <property type="entry name" value="Tdi_protein"/>
    <property type="match status" value="1"/>
</dbReference>
<keyword evidence="7" id="KW-0676">Redox-active center</keyword>
<comment type="similarity">
    <text evidence="2">Belongs to the thioredoxin family. DsbA subfamily.</text>
</comment>
<evidence type="ECO:0000256" key="6">
    <source>
        <dbReference type="ARBA" id="ARBA00023157"/>
    </source>
</evidence>
<dbReference type="PROSITE" id="PS00194">
    <property type="entry name" value="THIOREDOXIN_1"/>
    <property type="match status" value="1"/>
</dbReference>
<accession>A0A7R8ZW52</accession>